<dbReference type="EMBL" id="MTJY01000060">
    <property type="protein sequence ID" value="ONN73463.1"/>
    <property type="molecule type" value="Genomic_DNA"/>
</dbReference>
<gene>
    <name evidence="1" type="ORF">BWR10_14290</name>
    <name evidence="2" type="ORF">CYJ91_06475</name>
</gene>
<sequence length="74" mass="8224">MQASDENDRGMDSAMSRVRIRPALNGLGVNRHRRGYTVTNQGGTPTLSALLNQFFDSAGPFFVKREQERLEVGV</sequence>
<reference evidence="2 4" key="2">
    <citation type="submission" date="2017-12" db="EMBL/GenBank/DDBJ databases">
        <title>Phylogenetic diversity of female urinary microbiome.</title>
        <authorList>
            <person name="Thomas-White K."/>
            <person name="Wolfe A.J."/>
        </authorList>
    </citation>
    <scope>NUCLEOTIDE SEQUENCE [LARGE SCALE GENOMIC DNA]</scope>
    <source>
        <strain evidence="2 4">UMB0004</strain>
    </source>
</reference>
<evidence type="ECO:0000313" key="2">
    <source>
        <dbReference type="EMBL" id="PLA57440.1"/>
    </source>
</evidence>
<reference evidence="1 3" key="1">
    <citation type="submission" date="2017-01" db="EMBL/GenBank/DDBJ databases">
        <title>In silico prediction, in vitro antibacterial spectrum and physicochemical properties of a putative bacteriocin produced by Lactobacillus rhamnosus strain L156.4.</title>
        <authorList>
            <person name="Silveira A.M."/>
            <person name="Monteiro A.S."/>
            <person name="Santos V.L."/>
            <person name="Nicoli J.R."/>
            <person name="Azevedo V."/>
            <person name="Soares S.C."/>
            <person name="Castro-Oliveira L."/>
            <person name="Dias-Souza M.V."/>
            <person name="Nardi R.M."/>
        </authorList>
    </citation>
    <scope>NUCLEOTIDE SEQUENCE [LARGE SCALE GENOMIC DNA]</scope>
    <source>
        <strain evidence="1 3">L156.4</strain>
    </source>
</reference>
<evidence type="ECO:0000313" key="3">
    <source>
        <dbReference type="Proteomes" id="UP000189067"/>
    </source>
</evidence>
<accession>A0AAP7FXT4</accession>
<protein>
    <submittedName>
        <fullName evidence="2">Uncharacterized protein</fullName>
    </submittedName>
</protein>
<name>A0AAP7FXT4_LACRH</name>
<evidence type="ECO:0000313" key="1">
    <source>
        <dbReference type="EMBL" id="ONN73463.1"/>
    </source>
</evidence>
<comment type="caution">
    <text evidence="2">The sequence shown here is derived from an EMBL/GenBank/DDBJ whole genome shotgun (WGS) entry which is preliminary data.</text>
</comment>
<proteinExistence type="predicted"/>
<evidence type="ECO:0000313" key="4">
    <source>
        <dbReference type="Proteomes" id="UP000234212"/>
    </source>
</evidence>
<organism evidence="2 4">
    <name type="scientific">Lacticaseibacillus rhamnosus</name>
    <name type="common">Lactobacillus rhamnosus</name>
    <dbReference type="NCBI Taxonomy" id="47715"/>
    <lineage>
        <taxon>Bacteria</taxon>
        <taxon>Bacillati</taxon>
        <taxon>Bacillota</taxon>
        <taxon>Bacilli</taxon>
        <taxon>Lactobacillales</taxon>
        <taxon>Lactobacillaceae</taxon>
        <taxon>Lacticaseibacillus</taxon>
    </lineage>
</organism>
<dbReference type="AlphaFoldDB" id="A0AAP7FXT4"/>
<dbReference type="Proteomes" id="UP000189067">
    <property type="component" value="Unassembled WGS sequence"/>
</dbReference>
<dbReference type="Proteomes" id="UP000234212">
    <property type="component" value="Unassembled WGS sequence"/>
</dbReference>
<dbReference type="EMBL" id="PKJX01000002">
    <property type="protein sequence ID" value="PLA57440.1"/>
    <property type="molecule type" value="Genomic_DNA"/>
</dbReference>